<evidence type="ECO:0000256" key="2">
    <source>
        <dbReference type="ARBA" id="ARBA00009272"/>
    </source>
</evidence>
<comment type="similarity">
    <text evidence="2 4">Belongs to the FliE family.</text>
</comment>
<dbReference type="GO" id="GO:0071973">
    <property type="term" value="P:bacterial-type flagellum-dependent cell motility"/>
    <property type="evidence" value="ECO:0007669"/>
    <property type="project" value="InterPro"/>
</dbReference>
<comment type="caution">
    <text evidence="6">The sequence shown here is derived from an EMBL/GenBank/DDBJ whole genome shotgun (WGS) entry which is preliminary data.</text>
</comment>
<gene>
    <name evidence="4 6" type="primary">fliE</name>
    <name evidence="6" type="ORF">FZC79_01565</name>
</gene>
<evidence type="ECO:0000256" key="3">
    <source>
        <dbReference type="ARBA" id="ARBA00023143"/>
    </source>
</evidence>
<evidence type="ECO:0000256" key="4">
    <source>
        <dbReference type="HAMAP-Rule" id="MF_00724"/>
    </source>
</evidence>
<dbReference type="GO" id="GO:0003774">
    <property type="term" value="F:cytoskeletal motor activity"/>
    <property type="evidence" value="ECO:0007669"/>
    <property type="project" value="InterPro"/>
</dbReference>
<comment type="subcellular location">
    <subcellularLocation>
        <location evidence="1 4">Bacterial flagellum basal body</location>
    </subcellularLocation>
</comment>
<evidence type="ECO:0000256" key="5">
    <source>
        <dbReference type="NCBIfam" id="TIGR00205"/>
    </source>
</evidence>
<dbReference type="GO" id="GO:0009425">
    <property type="term" value="C:bacterial-type flagellum basal body"/>
    <property type="evidence" value="ECO:0007669"/>
    <property type="project" value="UniProtKB-SubCell"/>
</dbReference>
<sequence>MAVHNIYSAAQSRISPSFDKNIAKPIQNQQNFADFLKKSIEEVNVSQKESDMMTDKLVRGENVDLHQVMIASQKASITMQTTMEVRNKVVEAYQEIMRMPM</sequence>
<dbReference type="Pfam" id="PF02049">
    <property type="entry name" value="FliE"/>
    <property type="match status" value="1"/>
</dbReference>
<reference evidence="6 7" key="1">
    <citation type="submission" date="2019-08" db="EMBL/GenBank/DDBJ databases">
        <title>Bacillus genomes from the desert of Cuatro Cienegas, Coahuila.</title>
        <authorList>
            <person name="Olmedo-Alvarez G."/>
        </authorList>
    </citation>
    <scope>NUCLEOTIDE SEQUENCE [LARGE SCALE GENOMIC DNA]</scope>
    <source>
        <strain evidence="6 7">CH40_1T</strain>
    </source>
</reference>
<accession>A0A5D4KKW8</accession>
<dbReference type="GO" id="GO:0005198">
    <property type="term" value="F:structural molecule activity"/>
    <property type="evidence" value="ECO:0007669"/>
    <property type="project" value="UniProtKB-UniRule"/>
</dbReference>
<dbReference type="NCBIfam" id="TIGR00205">
    <property type="entry name" value="fliE"/>
    <property type="match status" value="1"/>
</dbReference>
<dbReference type="Proteomes" id="UP000323317">
    <property type="component" value="Unassembled WGS sequence"/>
</dbReference>
<keyword evidence="3 4" id="KW-0975">Bacterial flagellum</keyword>
<protein>
    <recommendedName>
        <fullName evidence="4 5">Flagellar hook-basal body complex protein FliE</fullName>
    </recommendedName>
</protein>
<dbReference type="InterPro" id="IPR001624">
    <property type="entry name" value="FliE"/>
</dbReference>
<evidence type="ECO:0000313" key="7">
    <source>
        <dbReference type="Proteomes" id="UP000323317"/>
    </source>
</evidence>
<dbReference type="AlphaFoldDB" id="A0A5D4KKW8"/>
<dbReference type="EMBL" id="VTEH01000001">
    <property type="protein sequence ID" value="TYR77530.1"/>
    <property type="molecule type" value="Genomic_DNA"/>
</dbReference>
<dbReference type="RefSeq" id="WP_148945138.1">
    <property type="nucleotide sequence ID" value="NZ_JBNIKK010000007.1"/>
</dbReference>
<dbReference type="PANTHER" id="PTHR34653:SF1">
    <property type="entry name" value="FLAGELLAR HOOK-BASAL BODY COMPLEX PROTEIN FLIE"/>
    <property type="match status" value="1"/>
</dbReference>
<keyword evidence="6" id="KW-0966">Cell projection</keyword>
<name>A0A5D4KKW8_9BACI</name>
<evidence type="ECO:0000313" key="6">
    <source>
        <dbReference type="EMBL" id="TYR77530.1"/>
    </source>
</evidence>
<keyword evidence="6" id="KW-0969">Cilium</keyword>
<organism evidence="6 7">
    <name type="scientific">Rossellomorea vietnamensis</name>
    <dbReference type="NCBI Taxonomy" id="218284"/>
    <lineage>
        <taxon>Bacteria</taxon>
        <taxon>Bacillati</taxon>
        <taxon>Bacillota</taxon>
        <taxon>Bacilli</taxon>
        <taxon>Bacillales</taxon>
        <taxon>Bacillaceae</taxon>
        <taxon>Rossellomorea</taxon>
    </lineage>
</organism>
<keyword evidence="6" id="KW-0282">Flagellum</keyword>
<proteinExistence type="inferred from homology"/>
<dbReference type="PANTHER" id="PTHR34653">
    <property type="match status" value="1"/>
</dbReference>
<dbReference type="HAMAP" id="MF_00724">
    <property type="entry name" value="FliE"/>
    <property type="match status" value="1"/>
</dbReference>
<dbReference type="PRINTS" id="PR01006">
    <property type="entry name" value="FLGHOOKFLIE"/>
</dbReference>
<evidence type="ECO:0000256" key="1">
    <source>
        <dbReference type="ARBA" id="ARBA00004117"/>
    </source>
</evidence>